<accession>A0A679GGE9</accession>
<dbReference type="AlphaFoldDB" id="A0A679GGE9"/>
<dbReference type="KEGG" id="poj:PtoMrB4_05670"/>
<evidence type="ECO:0000259" key="6">
    <source>
        <dbReference type="Pfam" id="PF00419"/>
    </source>
</evidence>
<dbReference type="PROSITE" id="PS51257">
    <property type="entry name" value="PROKAR_LIPOPROTEIN"/>
    <property type="match status" value="1"/>
</dbReference>
<evidence type="ECO:0000259" key="7">
    <source>
        <dbReference type="Pfam" id="PF22003"/>
    </source>
</evidence>
<protein>
    <submittedName>
        <fullName evidence="8">Fimbrial protein</fullName>
    </submittedName>
</protein>
<dbReference type="Gene3D" id="2.60.40.3310">
    <property type="match status" value="1"/>
</dbReference>
<dbReference type="EMBL" id="AP022642">
    <property type="protein sequence ID" value="BCA26590.1"/>
    <property type="molecule type" value="Genomic_DNA"/>
</dbReference>
<evidence type="ECO:0000313" key="8">
    <source>
        <dbReference type="EMBL" id="BCA26590.1"/>
    </source>
</evidence>
<dbReference type="PANTHER" id="PTHR33420">
    <property type="entry name" value="FIMBRIAL SUBUNIT ELFA-RELATED"/>
    <property type="match status" value="1"/>
</dbReference>
<name>A0A679GGE9_9GAMM</name>
<comment type="subcellular location">
    <subcellularLocation>
        <location evidence="1">Fimbrium</location>
    </subcellularLocation>
</comment>
<keyword evidence="3 5" id="KW-0732">Signal</keyword>
<sequence length="323" mass="34435">MKHAACRTLAGALALLLMSSLAWGASCTGSGHKTQFPLPTTLSLQRDAPIGSVLYDTHGWIGTGVASASCSGPGTIWQDHGYRAAMTATSLPDVYESGVPGIGIRVAWANNANRPPPTMSGGSYMRYPRTETQISANTYAPAQRWWIQLIKTGPIASGTFQIAPIQVYYHNLLTNELTFPASQLVFNKQGCRMLNPAITVTLPTANLHHFDGYGSSAQERPFTIPLDCDPDIHVSYRVDGLQITDSVLKNSEGAGMAKGVGVQLLKGAGGGTPLVLGAKAYHLYTGEMAGLSVIPLIARYYQVDTAVTPGQVITTATLTMFYE</sequence>
<proteinExistence type="inferred from homology"/>
<evidence type="ECO:0000256" key="5">
    <source>
        <dbReference type="SAM" id="SignalP"/>
    </source>
</evidence>
<dbReference type="Proteomes" id="UP000501237">
    <property type="component" value="Chromosome"/>
</dbReference>
<dbReference type="InterPro" id="IPR050263">
    <property type="entry name" value="Bact_Fimbrial_Adh_Pro"/>
</dbReference>
<dbReference type="Pfam" id="PF00419">
    <property type="entry name" value="Fimbrial"/>
    <property type="match status" value="1"/>
</dbReference>
<dbReference type="RefSeq" id="WP_172432458.1">
    <property type="nucleotide sequence ID" value="NZ_AP022642.1"/>
</dbReference>
<dbReference type="InterPro" id="IPR000259">
    <property type="entry name" value="Adhesion_dom_fimbrial"/>
</dbReference>
<reference evidence="8 9" key="1">
    <citation type="journal article" date="2020" name="Microbiol. Resour. Announc.">
        <title>Complete genome sequence of Pseudomonas otitidis strain MrB4, isolated from Lake Biwa in Japan.</title>
        <authorList>
            <person name="Miyazaki K."/>
            <person name="Hase E."/>
            <person name="Maruya T."/>
        </authorList>
    </citation>
    <scope>NUCLEOTIDE SEQUENCE [LARGE SCALE GENOMIC DNA]</scope>
    <source>
        <strain evidence="8 9">MrB4</strain>
    </source>
</reference>
<dbReference type="InterPro" id="IPR036937">
    <property type="entry name" value="Adhesion_dom_fimbrial_sf"/>
</dbReference>
<evidence type="ECO:0000256" key="2">
    <source>
        <dbReference type="ARBA" id="ARBA00006671"/>
    </source>
</evidence>
<comment type="similarity">
    <text evidence="2">Belongs to the fimbrial protein family.</text>
</comment>
<dbReference type="Gene3D" id="2.60.40.1090">
    <property type="entry name" value="Fimbrial-type adhesion domain"/>
    <property type="match status" value="1"/>
</dbReference>
<gene>
    <name evidence="8" type="ORF">PtoMrB4_05670</name>
</gene>
<keyword evidence="4" id="KW-0281">Fimbrium</keyword>
<feature type="signal peptide" evidence="5">
    <location>
        <begin position="1"/>
        <end position="24"/>
    </location>
</feature>
<feature type="domain" description="MrkD-like receptor binding" evidence="7">
    <location>
        <begin position="44"/>
        <end position="170"/>
    </location>
</feature>
<organism evidence="8 9">
    <name type="scientific">Metapseudomonas otitidis</name>
    <dbReference type="NCBI Taxonomy" id="319939"/>
    <lineage>
        <taxon>Bacteria</taxon>
        <taxon>Pseudomonadati</taxon>
        <taxon>Pseudomonadota</taxon>
        <taxon>Gammaproteobacteria</taxon>
        <taxon>Pseudomonadales</taxon>
        <taxon>Pseudomonadaceae</taxon>
        <taxon>Metapseudomonas</taxon>
    </lineage>
</organism>
<dbReference type="GeneID" id="57395777"/>
<evidence type="ECO:0000256" key="4">
    <source>
        <dbReference type="ARBA" id="ARBA00023263"/>
    </source>
</evidence>
<feature type="domain" description="Fimbrial-type adhesion" evidence="6">
    <location>
        <begin position="189"/>
        <end position="322"/>
    </location>
</feature>
<dbReference type="SUPFAM" id="SSF49401">
    <property type="entry name" value="Bacterial adhesins"/>
    <property type="match status" value="1"/>
</dbReference>
<evidence type="ECO:0000313" key="9">
    <source>
        <dbReference type="Proteomes" id="UP000501237"/>
    </source>
</evidence>
<dbReference type="GO" id="GO:0009289">
    <property type="term" value="C:pilus"/>
    <property type="evidence" value="ECO:0007669"/>
    <property type="project" value="UniProtKB-SubCell"/>
</dbReference>
<dbReference type="PANTHER" id="PTHR33420:SF12">
    <property type="entry name" value="FIMBRIN-LIKE PROTEIN FIMI-RELATED"/>
    <property type="match status" value="1"/>
</dbReference>
<evidence type="ECO:0000256" key="3">
    <source>
        <dbReference type="ARBA" id="ARBA00022729"/>
    </source>
</evidence>
<dbReference type="Pfam" id="PF22003">
    <property type="entry name" value="MrkDrd"/>
    <property type="match status" value="1"/>
</dbReference>
<dbReference type="GO" id="GO:0043709">
    <property type="term" value="P:cell adhesion involved in single-species biofilm formation"/>
    <property type="evidence" value="ECO:0007669"/>
    <property type="project" value="TreeGrafter"/>
</dbReference>
<evidence type="ECO:0000256" key="1">
    <source>
        <dbReference type="ARBA" id="ARBA00004561"/>
    </source>
</evidence>
<dbReference type="InterPro" id="IPR054160">
    <property type="entry name" value="MrkD_recept-bd"/>
</dbReference>
<feature type="chain" id="PRO_5025565618" evidence="5">
    <location>
        <begin position="25"/>
        <end position="323"/>
    </location>
</feature>
<dbReference type="InterPro" id="IPR008966">
    <property type="entry name" value="Adhesion_dom_sf"/>
</dbReference>